<dbReference type="GO" id="GO:0003677">
    <property type="term" value="F:DNA binding"/>
    <property type="evidence" value="ECO:0007669"/>
    <property type="project" value="InterPro"/>
</dbReference>
<feature type="region of interest" description="Disordered" evidence="6">
    <location>
        <begin position="62"/>
        <end position="93"/>
    </location>
</feature>
<dbReference type="PANTHER" id="PTHR23061">
    <property type="entry name" value="DNA POLYMERASE 2 ALPHA 70 KDA SUBUNIT"/>
    <property type="match status" value="1"/>
</dbReference>
<evidence type="ECO:0000259" key="8">
    <source>
        <dbReference type="Pfam" id="PF22062"/>
    </source>
</evidence>
<evidence type="ECO:0000256" key="6">
    <source>
        <dbReference type="SAM" id="MobiDB-lite"/>
    </source>
</evidence>
<dbReference type="Pfam" id="PF04042">
    <property type="entry name" value="DNA_pol_E_B"/>
    <property type="match status" value="1"/>
</dbReference>
<evidence type="ECO:0000313" key="9">
    <source>
        <dbReference type="EMBL" id="PAA82433.1"/>
    </source>
</evidence>
<dbReference type="AlphaFoldDB" id="A0A267G8R4"/>
<organism evidence="9 10">
    <name type="scientific">Macrostomum lignano</name>
    <dbReference type="NCBI Taxonomy" id="282301"/>
    <lineage>
        <taxon>Eukaryota</taxon>
        <taxon>Metazoa</taxon>
        <taxon>Spiralia</taxon>
        <taxon>Lophotrochozoa</taxon>
        <taxon>Platyhelminthes</taxon>
        <taxon>Rhabditophora</taxon>
        <taxon>Macrostomorpha</taxon>
        <taxon>Macrostomida</taxon>
        <taxon>Macrostomidae</taxon>
        <taxon>Macrostomum</taxon>
    </lineage>
</organism>
<comment type="subcellular location">
    <subcellularLocation>
        <location evidence="1">Nucleus</location>
    </subcellularLocation>
</comment>
<comment type="caution">
    <text evidence="9">The sequence shown here is derived from an EMBL/GenBank/DDBJ whole genome shotgun (WGS) entry which is preliminary data.</text>
</comment>
<dbReference type="Proteomes" id="UP000215902">
    <property type="component" value="Unassembled WGS sequence"/>
</dbReference>
<name>A0A267G8R4_9PLAT</name>
<dbReference type="OrthoDB" id="336885at2759"/>
<protein>
    <recommendedName>
        <fullName evidence="3">DNA polymerase alpha subunit B</fullName>
    </recommendedName>
</protein>
<sequence length="546" mass="56214">EMEDALQSMEATTEMESLFNLYGFEAADCTNLLDDKDLLDCTATVADTSANAKPLAEIEAAADASGSTRSKSGSASAAATGPSDGPLVRLSGGTAAGVDENAAADWRRCTDRVTGSDSSAEVEVSLRPVHRLPPDSRYMFQRYGDCLAAVDAQFDILRRRLLAQLSAPADGGASLPVTAPDEVSHEPCVLIGRVAPPPGAAAAAAAATSTSGTSATVTATAGPSEVDGRLAPPALLLECPAASSGSSIVNVDLSGCEQSRYSLFPGQVVAVRGSNPTGRLFLAEAVLTPTAPPPRQLSPPGPPCLDLAVASGPFDAASLSALLRVCAGGRERPHALLLSGTGWRRAPLFGRVDPALESAAKFCQQRGVQLVVQAPPGPVYPTPELPCPGHGALCVPDPAQLIVQPWGHRLAFTGVDSVAHLAAEEVSGGGGGGATEGGSGDRLGRLAGHLLSQCSMYPLLPSHDSLPLDYPLWGRHCLLGDDTPHLLIAASQVKPFIKLLPTAAVEQGSQTPCCCFVNPGRLSRGTYGRVRLGPDGQLVEAEVLRL</sequence>
<keyword evidence="5" id="KW-0539">Nucleus</keyword>
<evidence type="ECO:0000259" key="7">
    <source>
        <dbReference type="Pfam" id="PF04042"/>
    </source>
</evidence>
<evidence type="ECO:0000256" key="4">
    <source>
        <dbReference type="ARBA" id="ARBA00022705"/>
    </source>
</evidence>
<feature type="compositionally biased region" description="Low complexity" evidence="6">
    <location>
        <begin position="63"/>
        <end position="86"/>
    </location>
</feature>
<evidence type="ECO:0000256" key="5">
    <source>
        <dbReference type="ARBA" id="ARBA00023242"/>
    </source>
</evidence>
<dbReference type="PANTHER" id="PTHR23061:SF12">
    <property type="entry name" value="DNA POLYMERASE ALPHA SUBUNIT B"/>
    <property type="match status" value="1"/>
</dbReference>
<reference evidence="9 10" key="1">
    <citation type="submission" date="2017-06" db="EMBL/GenBank/DDBJ databases">
        <title>A platform for efficient transgenesis in Macrostomum lignano, a flatworm model organism for stem cell research.</title>
        <authorList>
            <person name="Berezikov E."/>
        </authorList>
    </citation>
    <scope>NUCLEOTIDE SEQUENCE [LARGE SCALE GENOMIC DNA]</scope>
    <source>
        <strain evidence="9">DV1</strain>
        <tissue evidence="9">Whole organism</tissue>
    </source>
</reference>
<dbReference type="STRING" id="282301.A0A267G8R4"/>
<feature type="non-terminal residue" evidence="9">
    <location>
        <position position="1"/>
    </location>
</feature>
<comment type="similarity">
    <text evidence="2">Belongs to the DNA polymerase alpha subunit B family.</text>
</comment>
<gene>
    <name evidence="9" type="ORF">BOX15_Mlig023857g1</name>
</gene>
<dbReference type="EMBL" id="NIVC01000470">
    <property type="protein sequence ID" value="PAA82433.1"/>
    <property type="molecule type" value="Genomic_DNA"/>
</dbReference>
<dbReference type="InterPro" id="IPR054300">
    <property type="entry name" value="OB_DPOA2"/>
</dbReference>
<accession>A0A267G8R4</accession>
<evidence type="ECO:0000256" key="3">
    <source>
        <dbReference type="ARBA" id="ARBA00018596"/>
    </source>
</evidence>
<feature type="domain" description="DNA polymerase alpha subunit B OB" evidence="8">
    <location>
        <begin position="209"/>
        <end position="287"/>
    </location>
</feature>
<feature type="domain" description="DNA polymerase alpha/delta/epsilon subunit B" evidence="7">
    <location>
        <begin position="392"/>
        <end position="498"/>
    </location>
</feature>
<evidence type="ECO:0000256" key="2">
    <source>
        <dbReference type="ARBA" id="ARBA00007299"/>
    </source>
</evidence>
<proteinExistence type="inferred from homology"/>
<dbReference type="GO" id="GO:0006270">
    <property type="term" value="P:DNA replication initiation"/>
    <property type="evidence" value="ECO:0007669"/>
    <property type="project" value="TreeGrafter"/>
</dbReference>
<dbReference type="InterPro" id="IPR007185">
    <property type="entry name" value="DNA_pol_a/d/e_bsu"/>
</dbReference>
<keyword evidence="4" id="KW-0235">DNA replication</keyword>
<dbReference type="InterPro" id="IPR016722">
    <property type="entry name" value="DNA_pol_alpha_bsu"/>
</dbReference>
<dbReference type="GO" id="GO:0005658">
    <property type="term" value="C:alpha DNA polymerase:primase complex"/>
    <property type="evidence" value="ECO:0007669"/>
    <property type="project" value="TreeGrafter"/>
</dbReference>
<evidence type="ECO:0000313" key="10">
    <source>
        <dbReference type="Proteomes" id="UP000215902"/>
    </source>
</evidence>
<keyword evidence="10" id="KW-1185">Reference proteome</keyword>
<dbReference type="Pfam" id="PF22062">
    <property type="entry name" value="OB_DPOA2"/>
    <property type="match status" value="1"/>
</dbReference>
<evidence type="ECO:0000256" key="1">
    <source>
        <dbReference type="ARBA" id="ARBA00004123"/>
    </source>
</evidence>